<dbReference type="EMBL" id="CH473982">
    <property type="protein sequence ID" value="EDL81737.1"/>
    <property type="molecule type" value="Genomic_DNA"/>
</dbReference>
<gene>
    <name evidence="1" type="ORF">rCG_64139</name>
</gene>
<name>A6JEJ3_RAT</name>
<dbReference type="AlphaFoldDB" id="A6JEJ3"/>
<evidence type="ECO:0000313" key="2">
    <source>
        <dbReference type="Proteomes" id="UP000234681"/>
    </source>
</evidence>
<dbReference type="Proteomes" id="UP000234681">
    <property type="component" value="Chromosome 6"/>
</dbReference>
<evidence type="ECO:0000313" key="1">
    <source>
        <dbReference type="EMBL" id="EDL81737.1"/>
    </source>
</evidence>
<protein>
    <submittedName>
        <fullName evidence="1">RCG64139</fullName>
    </submittedName>
</protein>
<accession>A6JEJ3</accession>
<sequence>MSSWLGGLGSGLGQSLGQVGGSLASLTGQISNFTKDMLMEGTEDVPAVFPASRTMVKNSGPPLPIEYAG</sequence>
<proteinExistence type="predicted"/>
<organism evidence="1 2">
    <name type="scientific">Rattus norvegicus</name>
    <name type="common">Rat</name>
    <dbReference type="NCBI Taxonomy" id="10116"/>
    <lineage>
        <taxon>Eukaryota</taxon>
        <taxon>Metazoa</taxon>
        <taxon>Chordata</taxon>
        <taxon>Craniata</taxon>
        <taxon>Vertebrata</taxon>
        <taxon>Euteleostomi</taxon>
        <taxon>Mammalia</taxon>
        <taxon>Eutheria</taxon>
        <taxon>Euarchontoglires</taxon>
        <taxon>Glires</taxon>
        <taxon>Rodentia</taxon>
        <taxon>Myomorpha</taxon>
        <taxon>Muroidea</taxon>
        <taxon>Muridae</taxon>
        <taxon>Murinae</taxon>
        <taxon>Rattus</taxon>
    </lineage>
</organism>
<reference evidence="2" key="1">
    <citation type="submission" date="2005-09" db="EMBL/GenBank/DDBJ databases">
        <authorList>
            <person name="Mural R.J."/>
            <person name="Li P.W."/>
            <person name="Adams M.D."/>
            <person name="Amanatides P.G."/>
            <person name="Baden-Tillson H."/>
            <person name="Barnstead M."/>
            <person name="Chin S.H."/>
            <person name="Dew I."/>
            <person name="Evans C.A."/>
            <person name="Ferriera S."/>
            <person name="Flanigan M."/>
            <person name="Fosler C."/>
            <person name="Glodek A."/>
            <person name="Gu Z."/>
            <person name="Holt R.A."/>
            <person name="Jennings D."/>
            <person name="Kraft C.L."/>
            <person name="Lu F."/>
            <person name="Nguyen T."/>
            <person name="Nusskern D.R."/>
            <person name="Pfannkoch C.M."/>
            <person name="Sitter C."/>
            <person name="Sutton G.G."/>
            <person name="Venter J.C."/>
            <person name="Wang Z."/>
            <person name="Woodage T."/>
            <person name="Zheng X.H."/>
            <person name="Zhong F."/>
        </authorList>
    </citation>
    <scope>NUCLEOTIDE SEQUENCE [LARGE SCALE GENOMIC DNA]</scope>
    <source>
        <strain>BN</strain>
        <strain evidence="2">Sprague-Dawley</strain>
    </source>
</reference>